<dbReference type="Proteomes" id="UP000183028">
    <property type="component" value="Unassembled WGS sequence"/>
</dbReference>
<dbReference type="AlphaFoldDB" id="A0A1H6XSX6"/>
<accession>A0A1H6XSX6</accession>
<dbReference type="EMBL" id="FNYK01000080">
    <property type="protein sequence ID" value="SEJ23305.1"/>
    <property type="molecule type" value="Genomic_DNA"/>
</dbReference>
<reference evidence="3" key="1">
    <citation type="submission" date="2016-10" db="EMBL/GenBank/DDBJ databases">
        <authorList>
            <person name="Varghese N."/>
        </authorList>
    </citation>
    <scope>NUCLEOTIDE SEQUENCE [LARGE SCALE GENOMIC DNA]</scope>
    <source>
        <strain evidence="3">DSM 20406</strain>
    </source>
</reference>
<evidence type="ECO:0000313" key="1">
    <source>
        <dbReference type="EMBL" id="SEJ23305.1"/>
    </source>
</evidence>
<organism evidence="2 3">
    <name type="scientific">Sharpea azabuensis</name>
    <dbReference type="NCBI Taxonomy" id="322505"/>
    <lineage>
        <taxon>Bacteria</taxon>
        <taxon>Bacillati</taxon>
        <taxon>Bacillota</taxon>
        <taxon>Erysipelotrichia</taxon>
        <taxon>Erysipelotrichales</taxon>
        <taxon>Coprobacillaceae</taxon>
        <taxon>Sharpea</taxon>
    </lineage>
</organism>
<gene>
    <name evidence="1" type="ORF">SAMN04487834_10801</name>
    <name evidence="2" type="ORF">SAMN04487834_11073</name>
</gene>
<reference evidence="2" key="2">
    <citation type="submission" date="2016-10" db="EMBL/GenBank/DDBJ databases">
        <authorList>
            <person name="de Groot N.N."/>
        </authorList>
    </citation>
    <scope>NUCLEOTIDE SEQUENCE [LARGE SCALE GENOMIC DNA]</scope>
    <source>
        <strain evidence="2">DSM 20406</strain>
    </source>
</reference>
<evidence type="ECO:0008006" key="4">
    <source>
        <dbReference type="Google" id="ProtNLM"/>
    </source>
</evidence>
<evidence type="ECO:0000313" key="2">
    <source>
        <dbReference type="EMBL" id="SEJ32188.1"/>
    </source>
</evidence>
<proteinExistence type="predicted"/>
<feature type="non-terminal residue" evidence="2">
    <location>
        <position position="69"/>
    </location>
</feature>
<protein>
    <recommendedName>
        <fullName evidence="4">HTH IS21-type domain-containing protein</fullName>
    </recommendedName>
</protein>
<keyword evidence="3" id="KW-1185">Reference proteome</keyword>
<name>A0A1H6XSX6_9FIRM</name>
<sequence length="69" mass="7991">MKVNVNLTGEINQMKEKGIKPNFSDLARRYGSDRKTVKKIWDNDGKPKRKASSRASRYDPYLEEISSLM</sequence>
<dbReference type="EMBL" id="FNYK01000107">
    <property type="protein sequence ID" value="SEJ32188.1"/>
    <property type="molecule type" value="Genomic_DNA"/>
</dbReference>
<evidence type="ECO:0000313" key="3">
    <source>
        <dbReference type="Proteomes" id="UP000183028"/>
    </source>
</evidence>